<dbReference type="RefSeq" id="WP_104837463.1">
    <property type="nucleotide sequence ID" value="NZ_CP026606.1"/>
</dbReference>
<evidence type="ECO:0000313" key="6">
    <source>
        <dbReference type="Proteomes" id="UP000239462"/>
    </source>
</evidence>
<reference evidence="5 8" key="3">
    <citation type="submission" date="2020-08" db="EMBL/GenBank/DDBJ databases">
        <title>Genomic Encyclopedia of Type Strains, Phase IV (KMG-V): Genome sequencing to study the core and pangenomes of soil and plant-associated prokaryotes.</title>
        <authorList>
            <person name="Whitman W."/>
        </authorList>
    </citation>
    <scope>NUCLEOTIDE SEQUENCE [LARGE SCALE GENOMIC DNA]</scope>
    <source>
        <strain evidence="4 7">C13</strain>
        <strain evidence="5 8">D1</strain>
    </source>
</reference>
<evidence type="ECO:0000259" key="1">
    <source>
        <dbReference type="Pfam" id="PF02655"/>
    </source>
</evidence>
<dbReference type="InterPro" id="IPR024710">
    <property type="entry name" value="MfnD"/>
</dbReference>
<dbReference type="Proteomes" id="UP000567099">
    <property type="component" value="Unassembled WGS sequence"/>
</dbReference>
<dbReference type="GO" id="GO:0005524">
    <property type="term" value="F:ATP binding"/>
    <property type="evidence" value="ECO:0007669"/>
    <property type="project" value="InterPro"/>
</dbReference>
<dbReference type="Proteomes" id="UP000590564">
    <property type="component" value="Unassembled WGS sequence"/>
</dbReference>
<evidence type="ECO:0000259" key="2">
    <source>
        <dbReference type="Pfam" id="PF18301"/>
    </source>
</evidence>
<dbReference type="SUPFAM" id="SSF56059">
    <property type="entry name" value="Glutathione synthetase ATP-binding domain-like"/>
    <property type="match status" value="1"/>
</dbReference>
<dbReference type="AlphaFoldDB" id="A0A2L1C920"/>
<dbReference type="NCBIfam" id="NF040722">
    <property type="entry name" value="MfnD_Meth"/>
    <property type="match status" value="1"/>
</dbReference>
<dbReference type="GO" id="GO:0046872">
    <property type="term" value="F:metal ion binding"/>
    <property type="evidence" value="ECO:0007669"/>
    <property type="project" value="InterPro"/>
</dbReference>
<dbReference type="Gene3D" id="3.30.470.20">
    <property type="entry name" value="ATP-grasp fold, B domain"/>
    <property type="match status" value="1"/>
</dbReference>
<name>A0A2L1C920_METMI</name>
<protein>
    <submittedName>
        <fullName evidence="3">Carbamoyl phosphate synthase-like protein</fullName>
    </submittedName>
</protein>
<dbReference type="Proteomes" id="UP000239462">
    <property type="component" value="Chromosome"/>
</dbReference>
<dbReference type="InterPro" id="IPR053510">
    <property type="entry name" value="Tyramine-Glutamate_Synthase"/>
</dbReference>
<dbReference type="InterPro" id="IPR040803">
    <property type="entry name" value="MfnD_preATP-grasp"/>
</dbReference>
<dbReference type="Gene3D" id="3.40.50.11770">
    <property type="match status" value="1"/>
</dbReference>
<dbReference type="Pfam" id="PF18301">
    <property type="entry name" value="preATP-grasp_3"/>
    <property type="match status" value="1"/>
</dbReference>
<reference evidence="3" key="2">
    <citation type="submission" date="2018-02" db="EMBL/GenBank/DDBJ databases">
        <title>Complete genome sequence of the Methanococcus maripaludis type strain JJ (DSM 2067), a model for selenoprotein synthesis in Archaea.</title>
        <authorList>
            <person name="Poehlein A."/>
            <person name="Heym D."/>
            <person name="Quitzke V."/>
            <person name="Fersch J."/>
            <person name="Daniel R."/>
            <person name="Rother M."/>
        </authorList>
    </citation>
    <scope>NUCLEOTIDE SEQUENCE [LARGE SCALE GENOMIC DNA]</scope>
    <source>
        <strain evidence="3">DSM 2067</strain>
    </source>
</reference>
<proteinExistence type="predicted"/>
<dbReference type="EMBL" id="JACDUO010000001">
    <property type="protein sequence ID" value="MBA2864254.1"/>
    <property type="molecule type" value="Genomic_DNA"/>
</dbReference>
<dbReference type="GeneID" id="36101513"/>
<evidence type="ECO:0000313" key="8">
    <source>
        <dbReference type="Proteomes" id="UP000590564"/>
    </source>
</evidence>
<dbReference type="EMBL" id="CP026606">
    <property type="protein sequence ID" value="AVB75837.1"/>
    <property type="molecule type" value="Genomic_DNA"/>
</dbReference>
<gene>
    <name evidence="4" type="ORF">HNP94_001254</name>
    <name evidence="5" type="ORF">HNP96_001221</name>
    <name evidence="3" type="ORF">MMJJ_04200</name>
</gene>
<dbReference type="Gene3D" id="2.30.36.100">
    <property type="match status" value="1"/>
</dbReference>
<dbReference type="InterPro" id="IPR003806">
    <property type="entry name" value="ATP-grasp_PylC-type"/>
</dbReference>
<sequence>MNNKKIFLFEFTVGTGLVPDELLAEGKLMFDILLNQFLDEKYTVKTVLCEKIAKKYPKYNEINNLEIIVSNNYINSFKEGLNDSDFALAIAPEEDLILYNLTELIEESGCLNLGCEKSGVKIAGDKFLTYEAIKNAVNTPKTFPVKKYVIKNRLGCDSTHDTFDENYIVQEFIEGEPYSVIFIAKNKKFYPVCMNKQYIEERYCGGEINIEHTLKEKAIIECKKTLKKIEGINGYVGVDLMIKGEEISILEVNPRITTSICGIKSKPSIGKLLIDNALEKDIKFEVESCLKFKRNDFGFEFL</sequence>
<evidence type="ECO:0000313" key="3">
    <source>
        <dbReference type="EMBL" id="AVB75837.1"/>
    </source>
</evidence>
<dbReference type="EMBL" id="JACHED010000002">
    <property type="protein sequence ID" value="MBB6497180.1"/>
    <property type="molecule type" value="Genomic_DNA"/>
</dbReference>
<evidence type="ECO:0000313" key="7">
    <source>
        <dbReference type="Proteomes" id="UP000567099"/>
    </source>
</evidence>
<dbReference type="PIRSF" id="PIRSF016766">
    <property type="entry name" value="UCP016766_ATPgrasp"/>
    <property type="match status" value="1"/>
</dbReference>
<dbReference type="Pfam" id="PF02655">
    <property type="entry name" value="ATP-grasp_3"/>
    <property type="match status" value="1"/>
</dbReference>
<organism evidence="3 6">
    <name type="scientific">Methanococcus maripaludis</name>
    <name type="common">Methanococcus deltae</name>
    <dbReference type="NCBI Taxonomy" id="39152"/>
    <lineage>
        <taxon>Archaea</taxon>
        <taxon>Methanobacteriati</taxon>
        <taxon>Methanobacteriota</taxon>
        <taxon>Methanomada group</taxon>
        <taxon>Methanococci</taxon>
        <taxon>Methanococcales</taxon>
        <taxon>Methanococcaceae</taxon>
        <taxon>Methanococcus</taxon>
    </lineage>
</organism>
<feature type="domain" description="ATP-grasp fold PylC-type" evidence="1">
    <location>
        <begin position="123"/>
        <end position="259"/>
    </location>
</feature>
<reference evidence="6" key="1">
    <citation type="journal article" date="2018" name="Genome Announc.">
        <title>Complete Genome Sequence of the Methanococcus maripaludis Type Strain JJ (DSM 2067), a Model for Selenoprotein Synthesis in Archaea.</title>
        <authorList>
            <person name="Poehlein A."/>
            <person name="Heym D."/>
            <person name="Quitzke V."/>
            <person name="Fersch J."/>
            <person name="Daniel R."/>
            <person name="Rother M."/>
        </authorList>
    </citation>
    <scope>NUCLEOTIDE SEQUENCE [LARGE SCALE GENOMIC DNA]</scope>
    <source>
        <strain evidence="6">DSM 2067</strain>
    </source>
</reference>
<dbReference type="KEGG" id="mmad:MMJJ_04200"/>
<evidence type="ECO:0000313" key="5">
    <source>
        <dbReference type="EMBL" id="MBB6497180.1"/>
    </source>
</evidence>
<accession>A0A2L1C920</accession>
<feature type="domain" description="Tyramine--L-glutamate ligase pre ATP-grasp" evidence="2">
    <location>
        <begin position="60"/>
        <end position="119"/>
    </location>
</feature>
<evidence type="ECO:0000313" key="4">
    <source>
        <dbReference type="EMBL" id="MBA2864254.1"/>
    </source>
</evidence>